<reference evidence="1" key="1">
    <citation type="submission" date="2020-08" db="EMBL/GenBank/DDBJ databases">
        <title>Multicomponent nature underlies the extraordinary mechanical properties of spider dragline silk.</title>
        <authorList>
            <person name="Kono N."/>
            <person name="Nakamura H."/>
            <person name="Mori M."/>
            <person name="Yoshida Y."/>
            <person name="Ohtoshi R."/>
            <person name="Malay A.D."/>
            <person name="Moran D.A.P."/>
            <person name="Tomita M."/>
            <person name="Numata K."/>
            <person name="Arakawa K."/>
        </authorList>
    </citation>
    <scope>NUCLEOTIDE SEQUENCE</scope>
</reference>
<organism evidence="1 2">
    <name type="scientific">Nephila pilipes</name>
    <name type="common">Giant wood spider</name>
    <name type="synonym">Nephila maculata</name>
    <dbReference type="NCBI Taxonomy" id="299642"/>
    <lineage>
        <taxon>Eukaryota</taxon>
        <taxon>Metazoa</taxon>
        <taxon>Ecdysozoa</taxon>
        <taxon>Arthropoda</taxon>
        <taxon>Chelicerata</taxon>
        <taxon>Arachnida</taxon>
        <taxon>Araneae</taxon>
        <taxon>Araneomorphae</taxon>
        <taxon>Entelegynae</taxon>
        <taxon>Araneoidea</taxon>
        <taxon>Nephilidae</taxon>
        <taxon>Nephila</taxon>
    </lineage>
</organism>
<protein>
    <submittedName>
        <fullName evidence="1">Uncharacterized protein</fullName>
    </submittedName>
</protein>
<comment type="caution">
    <text evidence="1">The sequence shown here is derived from an EMBL/GenBank/DDBJ whole genome shotgun (WGS) entry which is preliminary data.</text>
</comment>
<proteinExistence type="predicted"/>
<name>A0A8X6U1D9_NEPPI</name>
<accession>A0A8X6U1D9</accession>
<gene>
    <name evidence="1" type="ORF">NPIL_357021</name>
</gene>
<keyword evidence="2" id="KW-1185">Reference proteome</keyword>
<dbReference type="EMBL" id="BMAW01069657">
    <property type="protein sequence ID" value="GFT69988.1"/>
    <property type="molecule type" value="Genomic_DNA"/>
</dbReference>
<evidence type="ECO:0000313" key="1">
    <source>
        <dbReference type="EMBL" id="GFT69988.1"/>
    </source>
</evidence>
<evidence type="ECO:0000313" key="2">
    <source>
        <dbReference type="Proteomes" id="UP000887013"/>
    </source>
</evidence>
<dbReference type="AlphaFoldDB" id="A0A8X6U1D9"/>
<sequence>MRYPVPSSLPMVVSLFSYINVDVYLPALDIIFLPCHTTMASRDYDYTRVPSINVKRCTSMFWITSNDEEISIEELHSSELLTTVARMVE</sequence>
<dbReference type="Proteomes" id="UP000887013">
    <property type="component" value="Unassembled WGS sequence"/>
</dbReference>